<organism evidence="2 3">
    <name type="scientific">Triparma verrucosa</name>
    <dbReference type="NCBI Taxonomy" id="1606542"/>
    <lineage>
        <taxon>Eukaryota</taxon>
        <taxon>Sar</taxon>
        <taxon>Stramenopiles</taxon>
        <taxon>Ochrophyta</taxon>
        <taxon>Bolidophyceae</taxon>
        <taxon>Parmales</taxon>
        <taxon>Triparmaceae</taxon>
        <taxon>Triparma</taxon>
    </lineage>
</organism>
<protein>
    <submittedName>
        <fullName evidence="2">Uncharacterized protein</fullName>
    </submittedName>
</protein>
<keyword evidence="1" id="KW-0812">Transmembrane</keyword>
<feature type="transmembrane region" description="Helical" evidence="1">
    <location>
        <begin position="12"/>
        <end position="34"/>
    </location>
</feature>
<evidence type="ECO:0000313" key="3">
    <source>
        <dbReference type="Proteomes" id="UP001165160"/>
    </source>
</evidence>
<evidence type="ECO:0000256" key="1">
    <source>
        <dbReference type="SAM" id="Phobius"/>
    </source>
</evidence>
<sequence>MIREYTKSGHQQYANATIAAVAVSLALQLLIVMITNAKMNTRRKLVEVLYVLTFVKPGVDVYRVTRGQKAEAGSRSNPFNEMMYIRTIELFAECIPSVLIQTIAFVDGSERAAVANLSLASSILTAAYIAISISIEKDANASSRRRRLDFYGFLPLESVKRTITITLLAFVMCTCQVISKAFAIALCNVESTAITIAYICIDFGIMYIVKISRGDLTYCYPVENKIGSLVVSIMERLLSKTVLDFTGMLYSRHPFEMGGAYFSFTLFSTPVVCLYICSRYLDYVSDEEVEAEIGGSFTPKQVYGSIISISVLQMASFGLFLHLMNPSFRSTFLSLRTGSQEVILNFRNAKTDHAKFNVLKIEETLWKPIREEVRSWINGNLTEWIGSESFSANKKALIPDGLVDDPAQLIQIRGVDVEKLQRRRSSLKPSAILAANNKEAEAEAES</sequence>
<gene>
    <name evidence="2" type="ORF">TrVE_jg12297</name>
</gene>
<keyword evidence="1" id="KW-1133">Transmembrane helix</keyword>
<feature type="transmembrane region" description="Helical" evidence="1">
    <location>
        <begin position="258"/>
        <end position="281"/>
    </location>
</feature>
<comment type="caution">
    <text evidence="2">The sequence shown here is derived from an EMBL/GenBank/DDBJ whole genome shotgun (WGS) entry which is preliminary data.</text>
</comment>
<proteinExistence type="predicted"/>
<dbReference type="AlphaFoldDB" id="A0A9W7EW11"/>
<evidence type="ECO:0000313" key="2">
    <source>
        <dbReference type="EMBL" id="GMH91903.1"/>
    </source>
</evidence>
<dbReference type="Proteomes" id="UP001165160">
    <property type="component" value="Unassembled WGS sequence"/>
</dbReference>
<name>A0A9W7EW11_9STRA</name>
<feature type="transmembrane region" description="Helical" evidence="1">
    <location>
        <begin position="112"/>
        <end position="135"/>
    </location>
</feature>
<dbReference type="EMBL" id="BRXX01000121">
    <property type="protein sequence ID" value="GMH91903.1"/>
    <property type="molecule type" value="Genomic_DNA"/>
</dbReference>
<feature type="transmembrane region" description="Helical" evidence="1">
    <location>
        <begin position="192"/>
        <end position="209"/>
    </location>
</feature>
<accession>A0A9W7EW11</accession>
<keyword evidence="3" id="KW-1185">Reference proteome</keyword>
<feature type="transmembrane region" description="Helical" evidence="1">
    <location>
        <begin position="84"/>
        <end position="106"/>
    </location>
</feature>
<feature type="transmembrane region" description="Helical" evidence="1">
    <location>
        <begin position="163"/>
        <end position="186"/>
    </location>
</feature>
<keyword evidence="1" id="KW-0472">Membrane</keyword>
<reference evidence="3" key="1">
    <citation type="journal article" date="2023" name="Commun. Biol.">
        <title>Genome analysis of Parmales, the sister group of diatoms, reveals the evolutionary specialization of diatoms from phago-mixotrophs to photoautotrophs.</title>
        <authorList>
            <person name="Ban H."/>
            <person name="Sato S."/>
            <person name="Yoshikawa S."/>
            <person name="Yamada K."/>
            <person name="Nakamura Y."/>
            <person name="Ichinomiya M."/>
            <person name="Sato N."/>
            <person name="Blanc-Mathieu R."/>
            <person name="Endo H."/>
            <person name="Kuwata A."/>
            <person name="Ogata H."/>
        </authorList>
    </citation>
    <scope>NUCLEOTIDE SEQUENCE [LARGE SCALE GENOMIC DNA]</scope>
    <source>
        <strain evidence="3">NIES 3699</strain>
    </source>
</reference>
<feature type="transmembrane region" description="Helical" evidence="1">
    <location>
        <begin position="301"/>
        <end position="323"/>
    </location>
</feature>